<reference evidence="1" key="1">
    <citation type="submission" date="2020-08" db="EMBL/GenBank/DDBJ databases">
        <title>Multicomponent nature underlies the extraordinary mechanical properties of spider dragline silk.</title>
        <authorList>
            <person name="Kono N."/>
            <person name="Nakamura H."/>
            <person name="Mori M."/>
            <person name="Yoshida Y."/>
            <person name="Ohtoshi R."/>
            <person name="Malay A.D."/>
            <person name="Moran D.A.P."/>
            <person name="Tomita M."/>
            <person name="Numata K."/>
            <person name="Arakawa K."/>
        </authorList>
    </citation>
    <scope>NUCLEOTIDE SEQUENCE</scope>
</reference>
<gene>
    <name evidence="1" type="ORF">NPIL_97281</name>
</gene>
<dbReference type="Proteomes" id="UP000887013">
    <property type="component" value="Unassembled WGS sequence"/>
</dbReference>
<evidence type="ECO:0000313" key="1">
    <source>
        <dbReference type="EMBL" id="GFT20071.1"/>
    </source>
</evidence>
<dbReference type="OrthoDB" id="10406226at2759"/>
<evidence type="ECO:0000313" key="2">
    <source>
        <dbReference type="Proteomes" id="UP000887013"/>
    </source>
</evidence>
<keyword evidence="2" id="KW-1185">Reference proteome</keyword>
<dbReference type="EMBL" id="BMAW01105623">
    <property type="protein sequence ID" value="GFT20071.1"/>
    <property type="molecule type" value="Genomic_DNA"/>
</dbReference>
<accession>A0A8X6NKC4</accession>
<sequence>MSRRKSTRDSRLETFISFVCTSQGARTKHLHFLRAFLQSFKDFIDNRLIFFTSFVSITGQNVSVQVLVCHHVVFHPHFHRLSCRLFLLRMVCPVVSSGSMLSWLFRDNEFSVKSDTVSFILHQEYAGGQRIMWITVLMYT</sequence>
<dbReference type="AlphaFoldDB" id="A0A8X6NKC4"/>
<protein>
    <submittedName>
        <fullName evidence="1">Uncharacterized protein</fullName>
    </submittedName>
</protein>
<comment type="caution">
    <text evidence="1">The sequence shown here is derived from an EMBL/GenBank/DDBJ whole genome shotgun (WGS) entry which is preliminary data.</text>
</comment>
<organism evidence="1 2">
    <name type="scientific">Nephila pilipes</name>
    <name type="common">Giant wood spider</name>
    <name type="synonym">Nephila maculata</name>
    <dbReference type="NCBI Taxonomy" id="299642"/>
    <lineage>
        <taxon>Eukaryota</taxon>
        <taxon>Metazoa</taxon>
        <taxon>Ecdysozoa</taxon>
        <taxon>Arthropoda</taxon>
        <taxon>Chelicerata</taxon>
        <taxon>Arachnida</taxon>
        <taxon>Araneae</taxon>
        <taxon>Araneomorphae</taxon>
        <taxon>Entelegynae</taxon>
        <taxon>Araneoidea</taxon>
        <taxon>Nephilidae</taxon>
        <taxon>Nephila</taxon>
    </lineage>
</organism>
<proteinExistence type="predicted"/>
<name>A0A8X6NKC4_NEPPI</name>